<dbReference type="AlphaFoldDB" id="L1KQ41"/>
<gene>
    <name evidence="1" type="ORF">STRIP9103_00217</name>
</gene>
<name>L1KQ41_9ACTN</name>
<sequence length="61" mass="6719">MSFTDGGADVVAEFRRRRDEAGAMGLSVSRALEKLKLTWLPLSRTRRTVSSMCSALSSERA</sequence>
<dbReference type="Proteomes" id="UP000010411">
    <property type="component" value="Unassembled WGS sequence"/>
</dbReference>
<dbReference type="EMBL" id="AEJC01000515">
    <property type="protein sequence ID" value="EKX62493.1"/>
    <property type="molecule type" value="Genomic_DNA"/>
</dbReference>
<protein>
    <submittedName>
        <fullName evidence="1">Uncharacterized protein</fullName>
    </submittedName>
</protein>
<comment type="caution">
    <text evidence="1">The sequence shown here is derived from an EMBL/GenBank/DDBJ whole genome shotgun (WGS) entry which is preliminary data.</text>
</comment>
<evidence type="ECO:0000313" key="1">
    <source>
        <dbReference type="EMBL" id="EKX62493.1"/>
    </source>
</evidence>
<accession>L1KQ41</accession>
<organism evidence="1 2">
    <name type="scientific">Streptomyces ipomoeae 91-03</name>
    <dbReference type="NCBI Taxonomy" id="698759"/>
    <lineage>
        <taxon>Bacteria</taxon>
        <taxon>Bacillati</taxon>
        <taxon>Actinomycetota</taxon>
        <taxon>Actinomycetes</taxon>
        <taxon>Kitasatosporales</taxon>
        <taxon>Streptomycetaceae</taxon>
        <taxon>Streptomyces</taxon>
    </lineage>
</organism>
<proteinExistence type="predicted"/>
<reference evidence="1 2" key="1">
    <citation type="submission" date="2012-11" db="EMBL/GenBank/DDBJ databases">
        <authorList>
            <person name="Huguet-Tapia J.C."/>
            <person name="Durkin A.S."/>
            <person name="Pettis G.S."/>
            <person name="Badger J.H."/>
        </authorList>
    </citation>
    <scope>NUCLEOTIDE SEQUENCE [LARGE SCALE GENOMIC DNA]</scope>
    <source>
        <strain evidence="1 2">91-03</strain>
    </source>
</reference>
<keyword evidence="2" id="KW-1185">Reference proteome</keyword>
<evidence type="ECO:0000313" key="2">
    <source>
        <dbReference type="Proteomes" id="UP000010411"/>
    </source>
</evidence>